<keyword evidence="1" id="KW-0812">Transmembrane</keyword>
<comment type="caution">
    <text evidence="2">The sequence shown here is derived from an EMBL/GenBank/DDBJ whole genome shotgun (WGS) entry which is preliminary data.</text>
</comment>
<reference evidence="2 3" key="1">
    <citation type="submission" date="2024-01" db="EMBL/GenBank/DDBJ databases">
        <title>Sphingobacterium tenebrionis sp. nov., a novel endophyte isolated from tenebrio molitor intestines.</title>
        <authorList>
            <person name="Zhang C."/>
        </authorList>
    </citation>
    <scope>NUCLEOTIDE SEQUENCE [LARGE SCALE GENOMIC DNA]</scope>
    <source>
        <strain evidence="2 3">PU5-4</strain>
    </source>
</reference>
<dbReference type="EMBL" id="JAYLLN010000066">
    <property type="protein sequence ID" value="MEI5986474.1"/>
    <property type="molecule type" value="Genomic_DNA"/>
</dbReference>
<dbReference type="Proteomes" id="UP001363035">
    <property type="component" value="Unassembled WGS sequence"/>
</dbReference>
<dbReference type="Pfam" id="PF04977">
    <property type="entry name" value="DivIC"/>
    <property type="match status" value="1"/>
</dbReference>
<feature type="transmembrane region" description="Helical" evidence="1">
    <location>
        <begin position="12"/>
        <end position="29"/>
    </location>
</feature>
<gene>
    <name evidence="2" type="ORF">VJ786_16330</name>
</gene>
<accession>A0ABU8I9R3</accession>
<dbReference type="InterPro" id="IPR007060">
    <property type="entry name" value="FtsL/DivIC"/>
</dbReference>
<protein>
    <submittedName>
        <fullName evidence="2">Septum formation initiator family protein</fullName>
    </submittedName>
</protein>
<name>A0ABU8I9R3_9SPHI</name>
<proteinExistence type="predicted"/>
<evidence type="ECO:0000256" key="1">
    <source>
        <dbReference type="SAM" id="Phobius"/>
    </source>
</evidence>
<sequence length="102" mass="12002">MERFIKTIKNKYLIAGIAFVVWMLFFDRYDVATQVSFQQEKGKLEAEKAYYTAETEKIGVSIKDVQFNQSEIQRIAREKYKMKKSSEDIYIITEVEAPKTSE</sequence>
<keyword evidence="1" id="KW-1133">Transmembrane helix</keyword>
<evidence type="ECO:0000313" key="2">
    <source>
        <dbReference type="EMBL" id="MEI5986474.1"/>
    </source>
</evidence>
<keyword evidence="1" id="KW-0472">Membrane</keyword>
<keyword evidence="3" id="KW-1185">Reference proteome</keyword>
<evidence type="ECO:0000313" key="3">
    <source>
        <dbReference type="Proteomes" id="UP001363035"/>
    </source>
</evidence>
<dbReference type="RefSeq" id="WP_336558040.1">
    <property type="nucleotide sequence ID" value="NZ_JAYLLN010000066.1"/>
</dbReference>
<organism evidence="2 3">
    <name type="scientific">Sphingobacterium tenebrionis</name>
    <dbReference type="NCBI Taxonomy" id="3111775"/>
    <lineage>
        <taxon>Bacteria</taxon>
        <taxon>Pseudomonadati</taxon>
        <taxon>Bacteroidota</taxon>
        <taxon>Sphingobacteriia</taxon>
        <taxon>Sphingobacteriales</taxon>
        <taxon>Sphingobacteriaceae</taxon>
        <taxon>Sphingobacterium</taxon>
    </lineage>
</organism>